<reference evidence="1 2" key="1">
    <citation type="submission" date="2021-03" db="EMBL/GenBank/DDBJ databases">
        <title>Sequencing the genomes of 1000 actinobacteria strains.</title>
        <authorList>
            <person name="Klenk H.-P."/>
        </authorList>
    </citation>
    <scope>NUCLEOTIDE SEQUENCE [LARGE SCALE GENOMIC DNA]</scope>
    <source>
        <strain evidence="1 2">DSM 18824</strain>
    </source>
</reference>
<organism evidence="1 2">
    <name type="scientific">Kribbella aluminosa</name>
    <dbReference type="NCBI Taxonomy" id="416017"/>
    <lineage>
        <taxon>Bacteria</taxon>
        <taxon>Bacillati</taxon>
        <taxon>Actinomycetota</taxon>
        <taxon>Actinomycetes</taxon>
        <taxon>Propionibacteriales</taxon>
        <taxon>Kribbellaceae</taxon>
        <taxon>Kribbella</taxon>
    </lineage>
</organism>
<dbReference type="EMBL" id="JAGINT010000002">
    <property type="protein sequence ID" value="MBP2356081.1"/>
    <property type="molecule type" value="Genomic_DNA"/>
</dbReference>
<name>A0ABS4UX12_9ACTN</name>
<sequence>MNQSIPAMSVSCWIFGAAPLLSTSSSATGNQF</sequence>
<proteinExistence type="predicted"/>
<protein>
    <submittedName>
        <fullName evidence="1">Uncharacterized protein</fullName>
    </submittedName>
</protein>
<accession>A0ABS4UX12</accession>
<keyword evidence="2" id="KW-1185">Reference proteome</keyword>
<dbReference type="Proteomes" id="UP000755585">
    <property type="component" value="Unassembled WGS sequence"/>
</dbReference>
<evidence type="ECO:0000313" key="1">
    <source>
        <dbReference type="EMBL" id="MBP2356081.1"/>
    </source>
</evidence>
<evidence type="ECO:0000313" key="2">
    <source>
        <dbReference type="Proteomes" id="UP000755585"/>
    </source>
</evidence>
<gene>
    <name evidence="1" type="ORF">JOF29_007191</name>
</gene>
<comment type="caution">
    <text evidence="1">The sequence shown here is derived from an EMBL/GenBank/DDBJ whole genome shotgun (WGS) entry which is preliminary data.</text>
</comment>